<keyword evidence="1" id="KW-0812">Transmembrane</keyword>
<dbReference type="RefSeq" id="WP_012882677.1">
    <property type="nucleotide sequence ID" value="NC_013552.1"/>
</dbReference>
<dbReference type="OrthoDB" id="1770912at2"/>
<dbReference type="eggNOG" id="ENOG5032SCA">
    <property type="taxonomic scope" value="Bacteria"/>
</dbReference>
<organism evidence="2 3">
    <name type="scientific">Dehalococcoides mccartyi (strain VS)</name>
    <dbReference type="NCBI Taxonomy" id="311424"/>
    <lineage>
        <taxon>Bacteria</taxon>
        <taxon>Bacillati</taxon>
        <taxon>Chloroflexota</taxon>
        <taxon>Dehalococcoidia</taxon>
        <taxon>Dehalococcoidales</taxon>
        <taxon>Dehalococcoidaceae</taxon>
        <taxon>Dehalococcoides</taxon>
    </lineage>
</organism>
<dbReference type="KEGG" id="dev:DhcVS_1446"/>
<dbReference type="AlphaFoldDB" id="D2BJP4"/>
<evidence type="ECO:0000256" key="1">
    <source>
        <dbReference type="SAM" id="Phobius"/>
    </source>
</evidence>
<gene>
    <name evidence="2" type="ordered locus">DhcVS_1446</name>
</gene>
<dbReference type="Proteomes" id="UP000002506">
    <property type="component" value="Chromosome"/>
</dbReference>
<reference evidence="2 3" key="1">
    <citation type="journal article" date="2009" name="PLoS Genet.">
        <title>Localized plasticity in the streamlined genomes of vinyl chloride respiring Dehalococcoides.</title>
        <authorList>
            <person name="McMurdie P.J."/>
            <person name="Behrens S.F."/>
            <person name="Muller J.A."/>
            <person name="Goke J."/>
            <person name="Ritalahti K.M."/>
            <person name="Wagner R."/>
            <person name="Goltsman E."/>
            <person name="Lapidus A."/>
            <person name="Holmes S."/>
            <person name="Loffler F.E."/>
            <person name="Spormann A.M."/>
        </authorList>
    </citation>
    <scope>NUCLEOTIDE SEQUENCE [LARGE SCALE GENOMIC DNA]</scope>
    <source>
        <strain evidence="2 3">VS</strain>
    </source>
</reference>
<keyword evidence="1" id="KW-0472">Membrane</keyword>
<feature type="transmembrane region" description="Helical" evidence="1">
    <location>
        <begin position="64"/>
        <end position="84"/>
    </location>
</feature>
<accession>D2BJP4</accession>
<feature type="transmembrane region" description="Helical" evidence="1">
    <location>
        <begin position="28"/>
        <end position="44"/>
    </location>
</feature>
<dbReference type="EMBL" id="CP001827">
    <property type="protein sequence ID" value="ACZ62544.1"/>
    <property type="molecule type" value="Genomic_DNA"/>
</dbReference>
<dbReference type="HOGENOM" id="CLU_166100_0_0_0"/>
<evidence type="ECO:0000313" key="2">
    <source>
        <dbReference type="EMBL" id="ACZ62544.1"/>
    </source>
</evidence>
<keyword evidence="1" id="KW-1133">Transmembrane helix</keyword>
<proteinExistence type="predicted"/>
<evidence type="ECO:0000313" key="3">
    <source>
        <dbReference type="Proteomes" id="UP000002506"/>
    </source>
</evidence>
<protein>
    <submittedName>
        <fullName evidence="2">Uncharacterized protein</fullName>
    </submittedName>
</protein>
<name>D2BJP4_DEHMV</name>
<sequence length="98" mass="11011">MWLIMTLAAAIITTAVWYIKSPNDKYKLGFLSLMFWGASIMWLVDHVVAYLQEGGEFLEINQDAAFLGISVIIFGFLVWEIVLLSSDPKGVIKKALTK</sequence>